<dbReference type="EMBL" id="LJGW01000377">
    <property type="protein sequence ID" value="OEV09204.1"/>
    <property type="molecule type" value="Genomic_DNA"/>
</dbReference>
<sequence>MGRLRTAAPLRFTDGDSLRAPHGATWRRGLRTPGVWEEFPAAGQAGPRTDDEARALLTREEEGWLLVPFLPPVTAPLPGTACTSAQQVRDLLLAPASGAVLYTARLGRTQSFLGDDRGAFHDVAHPVRLRPSDLRATLEGVLTRRASAKVTYHRFSGRAYARYATGSTLHTHIHLLTR</sequence>
<name>A0A1E7KZ62_9ACTN</name>
<accession>A0A1E7KZ62</accession>
<comment type="caution">
    <text evidence="1">The sequence shown here is derived from an EMBL/GenBank/DDBJ whole genome shotgun (WGS) entry which is preliminary data.</text>
</comment>
<dbReference type="AlphaFoldDB" id="A0A1E7KZ62"/>
<dbReference type="RefSeq" id="WP_070018671.1">
    <property type="nucleotide sequence ID" value="NZ_LJGW01000377.1"/>
</dbReference>
<proteinExistence type="predicted"/>
<dbReference type="Proteomes" id="UP000176005">
    <property type="component" value="Unassembled WGS sequence"/>
</dbReference>
<gene>
    <name evidence="1" type="ORF">AN218_22260</name>
</gene>
<evidence type="ECO:0000313" key="1">
    <source>
        <dbReference type="EMBL" id="OEV09204.1"/>
    </source>
</evidence>
<evidence type="ECO:0000313" key="2">
    <source>
        <dbReference type="Proteomes" id="UP000176005"/>
    </source>
</evidence>
<reference evidence="1 2" key="1">
    <citation type="journal article" date="2016" name="Front. Microbiol.">
        <title>Comparative Genomics Analysis of Streptomyces Species Reveals Their Adaptation to the Marine Environment and Their Diversity at the Genomic Level.</title>
        <authorList>
            <person name="Tian X."/>
            <person name="Zhang Z."/>
            <person name="Yang T."/>
            <person name="Chen M."/>
            <person name="Li J."/>
            <person name="Chen F."/>
            <person name="Yang J."/>
            <person name="Li W."/>
            <person name="Zhang B."/>
            <person name="Zhang Z."/>
            <person name="Wu J."/>
            <person name="Zhang C."/>
            <person name="Long L."/>
            <person name="Xiao J."/>
        </authorList>
    </citation>
    <scope>NUCLEOTIDE SEQUENCE [LARGE SCALE GENOMIC DNA]</scope>
    <source>
        <strain evidence="1 2">SCSIO 10429</strain>
    </source>
</reference>
<protein>
    <submittedName>
        <fullName evidence="1">Uncharacterized protein</fullName>
    </submittedName>
</protein>
<dbReference type="PATRIC" id="fig|518642.10.peg.4687"/>
<keyword evidence="2" id="KW-1185">Reference proteome</keyword>
<organism evidence="1 2">
    <name type="scientific">Streptomyces nanshensis</name>
    <dbReference type="NCBI Taxonomy" id="518642"/>
    <lineage>
        <taxon>Bacteria</taxon>
        <taxon>Bacillati</taxon>
        <taxon>Actinomycetota</taxon>
        <taxon>Actinomycetes</taxon>
        <taxon>Kitasatosporales</taxon>
        <taxon>Streptomycetaceae</taxon>
        <taxon>Streptomyces</taxon>
    </lineage>
</organism>